<dbReference type="PANTHER" id="PTHR34819:SF3">
    <property type="entry name" value="CELL SURFACE PROTEIN"/>
    <property type="match status" value="1"/>
</dbReference>
<feature type="domain" description="DUF11" evidence="3">
    <location>
        <begin position="1584"/>
        <end position="1697"/>
    </location>
</feature>
<dbReference type="InterPro" id="IPR001434">
    <property type="entry name" value="OmcB-like_DUF11"/>
</dbReference>
<feature type="compositionally biased region" description="Acidic residues" evidence="1">
    <location>
        <begin position="1823"/>
        <end position="1846"/>
    </location>
</feature>
<dbReference type="Pfam" id="PF01345">
    <property type="entry name" value="DUF11"/>
    <property type="match status" value="4"/>
</dbReference>
<dbReference type="EMBL" id="FOAB01000002">
    <property type="protein sequence ID" value="SEK94666.1"/>
    <property type="molecule type" value="Genomic_DNA"/>
</dbReference>
<proteinExistence type="predicted"/>
<feature type="non-terminal residue" evidence="4">
    <location>
        <position position="1990"/>
    </location>
</feature>
<reference evidence="4 5" key="1">
    <citation type="submission" date="2016-10" db="EMBL/GenBank/DDBJ databases">
        <authorList>
            <person name="de Groot N.N."/>
        </authorList>
    </citation>
    <scope>NUCLEOTIDE SEQUENCE [LARGE SCALE GENOMIC DNA]</scope>
    <source>
        <strain evidence="4 5">DSM 25232</strain>
    </source>
</reference>
<dbReference type="OrthoDB" id="9805017at2"/>
<feature type="region of interest" description="Disordered" evidence="1">
    <location>
        <begin position="1957"/>
        <end position="1990"/>
    </location>
</feature>
<dbReference type="Proteomes" id="UP000198521">
    <property type="component" value="Unassembled WGS sequence"/>
</dbReference>
<dbReference type="STRING" id="1038014.SAMN04487910_1543"/>
<dbReference type="InterPro" id="IPR051172">
    <property type="entry name" value="Chlamydia_OmcB"/>
</dbReference>
<feature type="domain" description="DUF11" evidence="3">
    <location>
        <begin position="1717"/>
        <end position="1831"/>
    </location>
</feature>
<feature type="region of interest" description="Disordered" evidence="1">
    <location>
        <begin position="1545"/>
        <end position="1574"/>
    </location>
</feature>
<feature type="signal peptide" evidence="2">
    <location>
        <begin position="1"/>
        <end position="40"/>
    </location>
</feature>
<sequence>MIKNYLCFIVSLLYFHNNKRITKVLLFTLIGFLCITNTNAQSCTLNAGINQTICINDVMQLDGNSPDTYADGPTWTQISGPTVVISDPTIDNPVITGFIGGNTYGFRYSAECFNGDTPFQDVTITVLPITEAAVGADIASCPDTSGSIVINANTPGNAGETGVWSIVGSNNAGVTISVPTSTSTPILLPEGSAGVSTLRWTITGPIDPGTGVFCESFADLTVTNFGGEQPVSAGPDIPLDNCYTVSQTTTMDASFGGAGFGGQIGTWTFLSGPTTPTINDPNSNTTGIGNLREGTYTFLWEVAGPCSTGSDTITITVDEATQDVTGATIQNNNQRFCDPSVTETTLVGSVPENTDETVLWEQIDGNPPVTIVSPTSSTTQVTGLTSPNAYQFRYTITNTNTNCDEEAIVNVRYNVNPISIDVNPGMGDDIIGTCGQTSFDIDFNFTSGNITEYQIVNGPPGSTTGPISAGSSPVTIENLDVEGTYTIEFIRRRTGNLFQACDEARDFVNVTVSLIPTIANAGSDQTFICGQSGGNLAGNAITTGQSVWSQISGPNQSTIADIYAQNTAISNLIPGEYVFRYSVSAGPDCTPPSFSDTTIFVSPLDNNPVEAGTDQTVCFNAPVTLAADPPADSQTGTWSSPDGIVFSDVNDPNAIASGFVNLSTNYVLTWSLINDFTFCGPAATDTVTITTTADESPTIADAGADACLGAGITNITLAGNQEQADETGTWTVTPLAGVVFTDDNQFDTDVTLPGDGTYVFTWTIEYTSIPPSPACTATSDTVEITVAGAAMAEAGPNQDVCATSFTMAATDPAPLGTGTWSLVTGIGGFTVDDVNSPTATFTDLLDGTYVFEWAVEYGSCTTATDQVTINVGIPVTPAVIQGGDQVVCAADNTVITADPLNNPVTETGTWTVISGPNNPTINNPSSNSITVTDLVTGSYTFRWTTVGGSPVCDPRSDFDEIQVDVFAPATAGADQDLCNVNSVFLEATEGATGTWTEVTSNGSVITQSPSNSNRANATITPGNTYTFRFTTDYTGPGAICNNSDDVVITVTGGPSAMPSAGTNRFVCEDNNDSITLNGSTPPADPGLTATWSIIEQPSNTASIPAGDISNPNATLNGLTVPGVYILQWNYSIGNCTDEFSIVRVEVFEAPGAAEAGPDQPNACQLDVQMAATATSDSSNGVWSFANPGDDPSGGVVTIESINNPETRLLNVPDDVGDDGIDDVYVLTWTVSNSNTDPFTDPVSPNLCDTQVDTVTITFTGAPPSDAEAGPDQDFCDETQTFMDADPITSGVGTWTQTGGPAGPTITAPNNPESLIIDLAPTPVGDPYIFTWTVVGGGCTNVDTMEIIVRSNAAVAEAGPDQTLPELSLVTLDATATTIGQGEWSQVSGPNTANINDPLDPGTDVTGTIVGTYVFEWTITNGDCDPATDQVTIIITPVSDLELTKSVTPSSVNIGDQVTFTVSIFNNNTTLTNSSDASGVSVEDLIPLGYTLVPGTVSNGGIYNAGNLSITWVGLDVASGDTLNLTYDVIVNSSGPYVNSAQIIASDSFDPDSDPSTDNTVDENGDADPDDDDEDTASVTIISADLSLGKTVAPASADVGDSVVFTITVTNGGANSATNVVVEDQLPAGYSYQSDNSGGNYAPGSGVWNVGTVAVGSPESIQITALVNAPTGAIGEYNNVAEITASDQLDPDSTPDNDDGNQSEDDEDNFEVTPQTSDLSINKVVSNTTPNVGDVVTFTITLSNAGSDAATNVSVADVVPVGYSGISNIVPVIVPAGNTLTWTGLAVPVGTDTVTLSFDAVVDAPTGAVDEYLNQAEITASDQFDPDSDPTSDSTVDDNGDGIADDDEDTAVVVIQSSDLSITKSIDNSSPNVGDTVTFSLVVSNAGPDAATGVSVEDVLPIGFTLVAVNNGGTPDLPNNTANWSGLSIPSNNGSITLTYTATVEAPTGAAGEYTNAAQITDSDQFDPDSDPTADDTVDDNSDGIADDDED</sequence>
<gene>
    <name evidence="4" type="ORF">SAMN04487910_1543</name>
</gene>
<feature type="compositionally biased region" description="Acidic residues" evidence="1">
    <location>
        <begin position="1688"/>
        <end position="1709"/>
    </location>
</feature>
<dbReference type="InterPro" id="IPR047589">
    <property type="entry name" value="DUF11_rpt"/>
</dbReference>
<evidence type="ECO:0000256" key="1">
    <source>
        <dbReference type="SAM" id="MobiDB-lite"/>
    </source>
</evidence>
<dbReference type="InterPro" id="IPR013783">
    <property type="entry name" value="Ig-like_fold"/>
</dbReference>
<feature type="compositionally biased region" description="Acidic residues" evidence="1">
    <location>
        <begin position="1548"/>
        <end position="1574"/>
    </location>
</feature>
<protein>
    <submittedName>
        <fullName evidence="4">Conserved repeat domain-containing protein</fullName>
    </submittedName>
</protein>
<evidence type="ECO:0000313" key="5">
    <source>
        <dbReference type="Proteomes" id="UP000198521"/>
    </source>
</evidence>
<evidence type="ECO:0000256" key="2">
    <source>
        <dbReference type="SAM" id="SignalP"/>
    </source>
</evidence>
<feature type="compositionally biased region" description="Acidic residues" evidence="1">
    <location>
        <begin position="1963"/>
        <end position="1990"/>
    </location>
</feature>
<feature type="chain" id="PRO_5011553788" evidence="2">
    <location>
        <begin position="41"/>
        <end position="1990"/>
    </location>
</feature>
<feature type="domain" description="DUF11" evidence="3">
    <location>
        <begin position="1858"/>
        <end position="1970"/>
    </location>
</feature>
<feature type="domain" description="DUF11" evidence="3">
    <location>
        <begin position="1439"/>
        <end position="1556"/>
    </location>
</feature>
<dbReference type="RefSeq" id="WP_139195611.1">
    <property type="nucleotide sequence ID" value="NZ_FOAB01000002.1"/>
</dbReference>
<organism evidence="4 5">
    <name type="scientific">Aquimarina amphilecti</name>
    <dbReference type="NCBI Taxonomy" id="1038014"/>
    <lineage>
        <taxon>Bacteria</taxon>
        <taxon>Pseudomonadati</taxon>
        <taxon>Bacteroidota</taxon>
        <taxon>Flavobacteriia</taxon>
        <taxon>Flavobacteriales</taxon>
        <taxon>Flavobacteriaceae</taxon>
        <taxon>Aquimarina</taxon>
    </lineage>
</organism>
<dbReference type="PANTHER" id="PTHR34819">
    <property type="entry name" value="LARGE CYSTEINE-RICH PERIPLASMIC PROTEIN OMCB"/>
    <property type="match status" value="1"/>
</dbReference>
<evidence type="ECO:0000259" key="3">
    <source>
        <dbReference type="Pfam" id="PF01345"/>
    </source>
</evidence>
<evidence type="ECO:0000313" key="4">
    <source>
        <dbReference type="EMBL" id="SEK94666.1"/>
    </source>
</evidence>
<keyword evidence="2" id="KW-0732">Signal</keyword>
<keyword evidence="5" id="KW-1185">Reference proteome</keyword>
<name>A0A1H7L7F1_AQUAM</name>
<dbReference type="Pfam" id="PF22352">
    <property type="entry name" value="K319L-like_PKD"/>
    <property type="match status" value="1"/>
</dbReference>
<feature type="region of interest" description="Disordered" evidence="1">
    <location>
        <begin position="1818"/>
        <end position="1846"/>
    </location>
</feature>
<accession>A0A1H7L7F1</accession>
<dbReference type="Gene3D" id="2.60.40.10">
    <property type="entry name" value="Immunoglobulins"/>
    <property type="match status" value="10"/>
</dbReference>
<feature type="region of interest" description="Disordered" evidence="1">
    <location>
        <begin position="1685"/>
        <end position="1715"/>
    </location>
</feature>
<dbReference type="NCBIfam" id="TIGR01451">
    <property type="entry name" value="B_ant_repeat"/>
    <property type="match status" value="4"/>
</dbReference>